<dbReference type="RefSeq" id="WP_179554136.1">
    <property type="nucleotide sequence ID" value="NZ_JBHEGD010000001.1"/>
</dbReference>
<dbReference type="Gene3D" id="2.60.120.650">
    <property type="entry name" value="Cupin"/>
    <property type="match status" value="1"/>
</dbReference>
<evidence type="ECO:0000256" key="4">
    <source>
        <dbReference type="ARBA" id="ARBA00023002"/>
    </source>
</evidence>
<feature type="domain" description="JmjC" evidence="6">
    <location>
        <begin position="101"/>
        <end position="229"/>
    </location>
</feature>
<evidence type="ECO:0000256" key="5">
    <source>
        <dbReference type="ARBA" id="ARBA00023004"/>
    </source>
</evidence>
<evidence type="ECO:0000256" key="1">
    <source>
        <dbReference type="ARBA" id="ARBA00001954"/>
    </source>
</evidence>
<evidence type="ECO:0000256" key="2">
    <source>
        <dbReference type="ARBA" id="ARBA00022723"/>
    </source>
</evidence>
<dbReference type="InterPro" id="IPR003347">
    <property type="entry name" value="JmjC_dom"/>
</dbReference>
<dbReference type="InterPro" id="IPR046799">
    <property type="entry name" value="ROXA-like_wH"/>
</dbReference>
<name>A0ABW7M7K3_9GAMM</name>
<comment type="caution">
    <text evidence="7">The sequence shown here is derived from an EMBL/GenBank/DDBJ whole genome shotgun (WGS) entry which is preliminary data.</text>
</comment>
<dbReference type="Gene3D" id="3.40.366.30">
    <property type="entry name" value="50S ribosomal protein L16 arginine hydroxylase, Chain A, Domain 2"/>
    <property type="match status" value="1"/>
</dbReference>
<evidence type="ECO:0000313" key="7">
    <source>
        <dbReference type="EMBL" id="MFH6597552.1"/>
    </source>
</evidence>
<dbReference type="InterPro" id="IPR039994">
    <property type="entry name" value="NO66-like"/>
</dbReference>
<dbReference type="PROSITE" id="PS51184">
    <property type="entry name" value="JMJC"/>
    <property type="match status" value="1"/>
</dbReference>
<comment type="cofactor">
    <cofactor evidence="1">
        <name>Fe(2+)</name>
        <dbReference type="ChEBI" id="CHEBI:29033"/>
    </cofactor>
</comment>
<dbReference type="Proteomes" id="UP001609932">
    <property type="component" value="Unassembled WGS sequence"/>
</dbReference>
<dbReference type="EMBL" id="JBHEGD010000001">
    <property type="protein sequence ID" value="MFH6597552.1"/>
    <property type="molecule type" value="Genomic_DNA"/>
</dbReference>
<keyword evidence="4" id="KW-0560">Oxidoreductase</keyword>
<dbReference type="SUPFAM" id="SSF51197">
    <property type="entry name" value="Clavaminate synthase-like"/>
    <property type="match status" value="1"/>
</dbReference>
<dbReference type="SMART" id="SM00558">
    <property type="entry name" value="JmjC"/>
    <property type="match status" value="1"/>
</dbReference>
<keyword evidence="3" id="KW-0223">Dioxygenase</keyword>
<dbReference type="Pfam" id="PF20514">
    <property type="entry name" value="WHD_ROXA"/>
    <property type="match status" value="1"/>
</dbReference>
<accession>A0ABW7M7K3</accession>
<dbReference type="PANTHER" id="PTHR13096">
    <property type="entry name" value="MINA53 MYC INDUCED NUCLEAR ANTIGEN"/>
    <property type="match status" value="1"/>
</dbReference>
<evidence type="ECO:0000259" key="6">
    <source>
        <dbReference type="PROSITE" id="PS51184"/>
    </source>
</evidence>
<evidence type="ECO:0000313" key="8">
    <source>
        <dbReference type="Proteomes" id="UP001609932"/>
    </source>
</evidence>
<keyword evidence="8" id="KW-1185">Reference proteome</keyword>
<proteinExistence type="predicted"/>
<dbReference type="PANTHER" id="PTHR13096:SF8">
    <property type="entry name" value="RIBOSOMAL OXYGENASE 1"/>
    <property type="match status" value="1"/>
</dbReference>
<evidence type="ECO:0000256" key="3">
    <source>
        <dbReference type="ARBA" id="ARBA00022964"/>
    </source>
</evidence>
<reference evidence="7 8" key="1">
    <citation type="submission" date="2024-09" db="EMBL/GenBank/DDBJ databases">
        <title>Elucidation of the Bokeelamides from Bacteria Associated with Moon Snail Egg Collars.</title>
        <authorList>
            <person name="Campbell R."/>
            <person name="Piedl K."/>
            <person name="Mevers E."/>
        </authorList>
    </citation>
    <scope>NUCLEOTIDE SEQUENCE [LARGE SCALE GENOMIC DNA]</scope>
    <source>
        <strain evidence="7 8">EM133</strain>
    </source>
</reference>
<dbReference type="Pfam" id="PF08007">
    <property type="entry name" value="JmjC_2"/>
    <property type="match status" value="1"/>
</dbReference>
<keyword evidence="5" id="KW-0408">Iron</keyword>
<protein>
    <submittedName>
        <fullName evidence="7">JmjC domain-containing protein</fullName>
    </submittedName>
</protein>
<keyword evidence="2" id="KW-0479">Metal-binding</keyword>
<sequence length="388" mass="43971">MNPDTPLQLLGGLTAREFLRDYWQKKPLLVRQAIPDFESPISPDELAGLALEEEVESRLVIEHGERPWELQRGPFNEDTFQDLPERDWTLLIQAVDQFVPEVAELLEDFKFLPKWRIDDLMISFAAPGGGVGPHFDNYDVFLLQAHGHRRWQVGQMCDSDSPLLPHADLKILAEFEPTEEWVLEPGDMLYLPPCLAHNGIAEDDCMTYSVGFRAPSAAEVLTHFTDFLGQFLPDEERYSDADIQPSEDPNQIQRDALERLKALLNEHMSDERLLMTWFGQFMTEPKYPELVAGIEIGEEDFLGALEDGAIIIRNPSARMAWSEVGEDLVLFASGQSRLVTARLRELLKLICSADALHVENLGAWLADDEGRTLLWELVKQGSLGFADE</sequence>
<gene>
    <name evidence="7" type="ORF">ACEVAQ_02310</name>
</gene>
<organism evidence="7 8">
    <name type="scientific">Ectopseudomonas khazarica</name>
    <dbReference type="NCBI Taxonomy" id="2502979"/>
    <lineage>
        <taxon>Bacteria</taxon>
        <taxon>Pseudomonadati</taxon>
        <taxon>Pseudomonadota</taxon>
        <taxon>Gammaproteobacteria</taxon>
        <taxon>Pseudomonadales</taxon>
        <taxon>Pseudomonadaceae</taxon>
        <taxon>Ectopseudomonas</taxon>
    </lineage>
</organism>